<sequence length="69" mass="8051">MPVYETVCLRRRLSGSLQKLPRRFWHRRRSSWSLLQVTRWSERLFGTVADCMGVYCMCPDGLGTVANCL</sequence>
<dbReference type="Proteomes" id="UP000828390">
    <property type="component" value="Unassembled WGS sequence"/>
</dbReference>
<organism evidence="1 2">
    <name type="scientific">Dreissena polymorpha</name>
    <name type="common">Zebra mussel</name>
    <name type="synonym">Mytilus polymorpha</name>
    <dbReference type="NCBI Taxonomy" id="45954"/>
    <lineage>
        <taxon>Eukaryota</taxon>
        <taxon>Metazoa</taxon>
        <taxon>Spiralia</taxon>
        <taxon>Lophotrochozoa</taxon>
        <taxon>Mollusca</taxon>
        <taxon>Bivalvia</taxon>
        <taxon>Autobranchia</taxon>
        <taxon>Heteroconchia</taxon>
        <taxon>Euheterodonta</taxon>
        <taxon>Imparidentia</taxon>
        <taxon>Neoheterodontei</taxon>
        <taxon>Myida</taxon>
        <taxon>Dreissenoidea</taxon>
        <taxon>Dreissenidae</taxon>
        <taxon>Dreissena</taxon>
    </lineage>
</organism>
<evidence type="ECO:0000313" key="2">
    <source>
        <dbReference type="Proteomes" id="UP000828390"/>
    </source>
</evidence>
<evidence type="ECO:0000313" key="1">
    <source>
        <dbReference type="EMBL" id="KAH3692502.1"/>
    </source>
</evidence>
<keyword evidence="2" id="KW-1185">Reference proteome</keyword>
<accession>A0A9D3Y4K1</accession>
<name>A0A9D3Y4K1_DREPO</name>
<comment type="caution">
    <text evidence="1">The sequence shown here is derived from an EMBL/GenBank/DDBJ whole genome shotgun (WGS) entry which is preliminary data.</text>
</comment>
<dbReference type="EMBL" id="JAIWYP010000022">
    <property type="protein sequence ID" value="KAH3692502.1"/>
    <property type="molecule type" value="Genomic_DNA"/>
</dbReference>
<gene>
    <name evidence="1" type="ORF">DPMN_194343</name>
</gene>
<proteinExistence type="predicted"/>
<dbReference type="AlphaFoldDB" id="A0A9D3Y4K1"/>
<reference evidence="1" key="1">
    <citation type="journal article" date="2019" name="bioRxiv">
        <title>The Genome of the Zebra Mussel, Dreissena polymorpha: A Resource for Invasive Species Research.</title>
        <authorList>
            <person name="McCartney M.A."/>
            <person name="Auch B."/>
            <person name="Kono T."/>
            <person name="Mallez S."/>
            <person name="Zhang Y."/>
            <person name="Obille A."/>
            <person name="Becker A."/>
            <person name="Abrahante J.E."/>
            <person name="Garbe J."/>
            <person name="Badalamenti J.P."/>
            <person name="Herman A."/>
            <person name="Mangelson H."/>
            <person name="Liachko I."/>
            <person name="Sullivan S."/>
            <person name="Sone E.D."/>
            <person name="Koren S."/>
            <person name="Silverstein K.A.T."/>
            <person name="Beckman K.B."/>
            <person name="Gohl D.M."/>
        </authorList>
    </citation>
    <scope>NUCLEOTIDE SEQUENCE</scope>
    <source>
        <strain evidence="1">Duluth1</strain>
        <tissue evidence="1">Whole animal</tissue>
    </source>
</reference>
<protein>
    <submittedName>
        <fullName evidence="1">Uncharacterized protein</fullName>
    </submittedName>
</protein>
<reference evidence="1" key="2">
    <citation type="submission" date="2020-11" db="EMBL/GenBank/DDBJ databases">
        <authorList>
            <person name="McCartney M.A."/>
            <person name="Auch B."/>
            <person name="Kono T."/>
            <person name="Mallez S."/>
            <person name="Becker A."/>
            <person name="Gohl D.M."/>
            <person name="Silverstein K.A.T."/>
            <person name="Koren S."/>
            <person name="Bechman K.B."/>
            <person name="Herman A."/>
            <person name="Abrahante J.E."/>
            <person name="Garbe J."/>
        </authorList>
    </citation>
    <scope>NUCLEOTIDE SEQUENCE</scope>
    <source>
        <strain evidence="1">Duluth1</strain>
        <tissue evidence="1">Whole animal</tissue>
    </source>
</reference>